<keyword evidence="2" id="KW-1185">Reference proteome</keyword>
<evidence type="ECO:0000313" key="1">
    <source>
        <dbReference type="EMBL" id="MDQ0442002.1"/>
    </source>
</evidence>
<evidence type="ECO:0000313" key="2">
    <source>
        <dbReference type="Proteomes" id="UP001236369"/>
    </source>
</evidence>
<name>A0ABU0HJ77_9HYPH</name>
<reference evidence="1 2" key="1">
    <citation type="submission" date="2023-07" db="EMBL/GenBank/DDBJ databases">
        <title>Genomic Encyclopedia of Type Strains, Phase IV (KMG-IV): sequencing the most valuable type-strain genomes for metagenomic binning, comparative biology and taxonomic classification.</title>
        <authorList>
            <person name="Goeker M."/>
        </authorList>
    </citation>
    <scope>NUCLEOTIDE SEQUENCE [LARGE SCALE GENOMIC DNA]</scope>
    <source>
        <strain evidence="1 2">DSM 19562</strain>
    </source>
</reference>
<dbReference type="RefSeq" id="WP_238249716.1">
    <property type="nucleotide sequence ID" value="NZ_BPQX01000033.1"/>
</dbReference>
<comment type="caution">
    <text evidence="1">The sequence shown here is derived from an EMBL/GenBank/DDBJ whole genome shotgun (WGS) entry which is preliminary data.</text>
</comment>
<protein>
    <submittedName>
        <fullName evidence="1">Uncharacterized protein</fullName>
    </submittedName>
</protein>
<dbReference type="Proteomes" id="UP001236369">
    <property type="component" value="Unassembled WGS sequence"/>
</dbReference>
<accession>A0ABU0HJ77</accession>
<dbReference type="EMBL" id="JAUSVV010000002">
    <property type="protein sequence ID" value="MDQ0442002.1"/>
    <property type="molecule type" value="Genomic_DNA"/>
</dbReference>
<organism evidence="1 2">
    <name type="scientific">Methylobacterium persicinum</name>
    <dbReference type="NCBI Taxonomy" id="374426"/>
    <lineage>
        <taxon>Bacteria</taxon>
        <taxon>Pseudomonadati</taxon>
        <taxon>Pseudomonadota</taxon>
        <taxon>Alphaproteobacteria</taxon>
        <taxon>Hyphomicrobiales</taxon>
        <taxon>Methylobacteriaceae</taxon>
        <taxon>Methylobacterium</taxon>
    </lineage>
</organism>
<sequence length="77" mass="8443">MAWIELTMAEDGKKTVVNTDHIVRFSTPPSHVAKSGSYVFLTVEASWSGDSLWLTVEETMADIERLLVGCSDGGVIR</sequence>
<gene>
    <name evidence="1" type="ORF">QO016_001485</name>
</gene>
<proteinExistence type="predicted"/>